<dbReference type="SUPFAM" id="SSF53850">
    <property type="entry name" value="Periplasmic binding protein-like II"/>
    <property type="match status" value="1"/>
</dbReference>
<sequence length="296" mass="31461">MCTGGVRSSPDRHRAATVPSCGSTRRRPPGRAQRENSIVRNPQVLNQLGAGGTIALSNVHALAGHADTLLIGGTGLLAATIQFASAVAFTDVPPLATLVEEYDAIIVPQDSPHQNLESLLNAWRADPHALPVSGGGSFDQLVVTDLAVKAGIPGAELNYISSDGGGEVVAALMNGTVQAAASGLPDTRDQIESGRLRALALVAKERIDGFDVPTTVELGYDVTLSNWRSISAPPGLTDAEYEELRAIVLETIETPEWAEAVERFSWTENVQTGEELDRFLADQDQQIRTLFEEMGA</sequence>
<evidence type="ECO:0000256" key="2">
    <source>
        <dbReference type="SAM" id="MobiDB-lite"/>
    </source>
</evidence>
<dbReference type="PIRSF" id="PIRSF017082">
    <property type="entry name" value="YflP"/>
    <property type="match status" value="1"/>
</dbReference>
<accession>A0A1X6WU66</accession>
<protein>
    <submittedName>
        <fullName evidence="3">Tricarboxylate transport protein TctC</fullName>
    </submittedName>
</protein>
<proteinExistence type="inferred from homology"/>
<dbReference type="EMBL" id="FWFG01000022">
    <property type="protein sequence ID" value="SLM88731.1"/>
    <property type="molecule type" value="Genomic_DNA"/>
</dbReference>
<comment type="similarity">
    <text evidence="1">Belongs to the UPF0065 (bug) family.</text>
</comment>
<gene>
    <name evidence="3" type="ORF">FM110_02315</name>
</gene>
<name>A0A1X6WU66_9MICO</name>
<feature type="region of interest" description="Disordered" evidence="2">
    <location>
        <begin position="1"/>
        <end position="37"/>
    </location>
</feature>
<evidence type="ECO:0000313" key="4">
    <source>
        <dbReference type="Proteomes" id="UP000195981"/>
    </source>
</evidence>
<dbReference type="PANTHER" id="PTHR42928:SF3">
    <property type="entry name" value="UPF0065 PROTEIN YFLP"/>
    <property type="match status" value="1"/>
</dbReference>
<dbReference type="Proteomes" id="UP000195981">
    <property type="component" value="Unassembled WGS sequence"/>
</dbReference>
<dbReference type="AlphaFoldDB" id="A0A1X6WU66"/>
<dbReference type="Pfam" id="PF03401">
    <property type="entry name" value="TctC"/>
    <property type="match status" value="1"/>
</dbReference>
<dbReference type="InterPro" id="IPR042100">
    <property type="entry name" value="Bug_dom1"/>
</dbReference>
<evidence type="ECO:0000256" key="1">
    <source>
        <dbReference type="ARBA" id="ARBA00006987"/>
    </source>
</evidence>
<organism evidence="3 4">
    <name type="scientific">Brachybacterium nesterenkovii</name>
    <dbReference type="NCBI Taxonomy" id="47847"/>
    <lineage>
        <taxon>Bacteria</taxon>
        <taxon>Bacillati</taxon>
        <taxon>Actinomycetota</taxon>
        <taxon>Actinomycetes</taxon>
        <taxon>Micrococcales</taxon>
        <taxon>Dermabacteraceae</taxon>
        <taxon>Brachybacterium</taxon>
    </lineage>
</organism>
<dbReference type="PANTHER" id="PTHR42928">
    <property type="entry name" value="TRICARBOXYLATE-BINDING PROTEIN"/>
    <property type="match status" value="1"/>
</dbReference>
<keyword evidence="4" id="KW-1185">Reference proteome</keyword>
<evidence type="ECO:0000313" key="3">
    <source>
        <dbReference type="EMBL" id="SLM88731.1"/>
    </source>
</evidence>
<reference evidence="3 4" key="1">
    <citation type="submission" date="2017-02" db="EMBL/GenBank/DDBJ databases">
        <authorList>
            <person name="Peterson S.W."/>
        </authorList>
    </citation>
    <scope>NUCLEOTIDE SEQUENCE [LARGE SCALE GENOMIC DNA]</scope>
    <source>
        <strain evidence="3 4">CIP104813</strain>
    </source>
</reference>
<dbReference type="Gene3D" id="3.40.190.150">
    <property type="entry name" value="Bordetella uptake gene, domain 1"/>
    <property type="match status" value="1"/>
</dbReference>
<dbReference type="InterPro" id="IPR005064">
    <property type="entry name" value="BUG"/>
</dbReference>
<dbReference type="Gene3D" id="3.40.190.10">
    <property type="entry name" value="Periplasmic binding protein-like II"/>
    <property type="match status" value="1"/>
</dbReference>
<dbReference type="CDD" id="cd07012">
    <property type="entry name" value="PBP2_Bug_TTT"/>
    <property type="match status" value="1"/>
</dbReference>